<dbReference type="RefSeq" id="WP_147028677.1">
    <property type="nucleotide sequence ID" value="NZ_BJZU01000140.1"/>
</dbReference>
<evidence type="ECO:0000313" key="6">
    <source>
        <dbReference type="Proteomes" id="UP001156856"/>
    </source>
</evidence>
<comment type="caution">
    <text evidence="3">The sequence shown here is derived from an EMBL/GenBank/DDBJ whole genome shotgun (WGS) entry which is preliminary data.</text>
</comment>
<name>A0A512JB52_9HYPH</name>
<gene>
    <name evidence="4" type="ORF">GCM10007888_41720</name>
    <name evidence="3" type="ORF">MOX02_52360</name>
</gene>
<feature type="region of interest" description="Disordered" evidence="2">
    <location>
        <begin position="420"/>
        <end position="442"/>
    </location>
</feature>
<organism evidence="3 5">
    <name type="scientific">Methylobacterium oxalidis</name>
    <dbReference type="NCBI Taxonomy" id="944322"/>
    <lineage>
        <taxon>Bacteria</taxon>
        <taxon>Pseudomonadati</taxon>
        <taxon>Pseudomonadota</taxon>
        <taxon>Alphaproteobacteria</taxon>
        <taxon>Hyphomicrobiales</taxon>
        <taxon>Methylobacteriaceae</taxon>
        <taxon>Methylobacterium</taxon>
    </lineage>
</organism>
<keyword evidence="6" id="KW-1185">Reference proteome</keyword>
<accession>A0A512JB52</accession>
<evidence type="ECO:0000313" key="4">
    <source>
        <dbReference type="EMBL" id="GLS65790.1"/>
    </source>
</evidence>
<sequence length="442" mass="49510">MAGAQFFRCKTYKRVQGRSGFVLAEFARVPWASGHVADPQRPILLHGMAPADLPAQLEARIAAAVEVTKTGKKRRIRSTLHVLMGAIFSFPALISELQADPALFERLAQWRELTIAWAKRQWGEQIWCIVQHVDENRPHLHVVAVSDDASLRAKLLHPGWVAKERVLKERLAAGASYREALHSADIAYRRAMRAILDDYHTHVGQPCHLSRLIKARKHLPRHEHQALRAEHRARDEAIRDRDQAIRDRDLLIADAYQMGLWQAEDEAKAIRQRARQSAASIVDKADETACAAIKKASRTAERMVAQAEAARDSVQAETRVLRQERDRAREAAAVRLTPYQALGERVAALGTGLSGHTQRAVERAVEAVEVPLRSKLAEQEAGERELRRTIAELQTRLRASERGVIAYRARAEQAEADLVALRHDREGPGPELQPKLAPGSYG</sequence>
<proteinExistence type="predicted"/>
<dbReference type="EMBL" id="BSPK01000082">
    <property type="protein sequence ID" value="GLS65790.1"/>
    <property type="molecule type" value="Genomic_DNA"/>
</dbReference>
<dbReference type="EMBL" id="BJZU01000140">
    <property type="protein sequence ID" value="GEP07198.1"/>
    <property type="molecule type" value="Genomic_DNA"/>
</dbReference>
<dbReference type="Proteomes" id="UP000321960">
    <property type="component" value="Unassembled WGS sequence"/>
</dbReference>
<evidence type="ECO:0000256" key="2">
    <source>
        <dbReference type="SAM" id="MobiDB-lite"/>
    </source>
</evidence>
<protein>
    <recommendedName>
        <fullName evidence="7">Plasmid recombination enzyme</fullName>
    </recommendedName>
</protein>
<dbReference type="AlphaFoldDB" id="A0A512JB52"/>
<dbReference type="Gene3D" id="3.30.930.30">
    <property type="match status" value="1"/>
</dbReference>
<dbReference type="OrthoDB" id="6183171at2"/>
<reference evidence="4" key="4">
    <citation type="submission" date="2023-01" db="EMBL/GenBank/DDBJ databases">
        <title>Draft genome sequence of Methylobacterium oxalidis strain NBRC 107715.</title>
        <authorList>
            <person name="Sun Q."/>
            <person name="Mori K."/>
        </authorList>
    </citation>
    <scope>NUCLEOTIDE SEQUENCE</scope>
    <source>
        <strain evidence="4">NBRC 107715</strain>
    </source>
</reference>
<reference evidence="4" key="1">
    <citation type="journal article" date="2014" name="Int. J. Syst. Evol. Microbiol.">
        <title>Complete genome of a new Firmicutes species belonging to the dominant human colonic microbiota ('Ruminococcus bicirculans') reveals two chromosomes and a selective capacity to utilize plant glucans.</title>
        <authorList>
            <consortium name="NISC Comparative Sequencing Program"/>
            <person name="Wegmann U."/>
            <person name="Louis P."/>
            <person name="Goesmann A."/>
            <person name="Henrissat B."/>
            <person name="Duncan S.H."/>
            <person name="Flint H.J."/>
        </authorList>
    </citation>
    <scope>NUCLEOTIDE SEQUENCE</scope>
    <source>
        <strain evidence="4">NBRC 107715</strain>
    </source>
</reference>
<evidence type="ECO:0000313" key="3">
    <source>
        <dbReference type="EMBL" id="GEP07198.1"/>
    </source>
</evidence>
<evidence type="ECO:0008006" key="7">
    <source>
        <dbReference type="Google" id="ProtNLM"/>
    </source>
</evidence>
<reference evidence="3 5" key="3">
    <citation type="submission" date="2019-07" db="EMBL/GenBank/DDBJ databases">
        <title>Whole genome shotgun sequence of Methylobacterium oxalidis NBRC 107715.</title>
        <authorList>
            <person name="Hosoyama A."/>
            <person name="Uohara A."/>
            <person name="Ohji S."/>
            <person name="Ichikawa N."/>
        </authorList>
    </citation>
    <scope>NUCLEOTIDE SEQUENCE [LARGE SCALE GENOMIC DNA]</scope>
    <source>
        <strain evidence="3 5">NBRC 107715</strain>
    </source>
</reference>
<reference evidence="6" key="2">
    <citation type="journal article" date="2019" name="Int. J. Syst. Evol. Microbiol.">
        <title>The Global Catalogue of Microorganisms (GCM) 10K type strain sequencing project: providing services to taxonomists for standard genome sequencing and annotation.</title>
        <authorList>
            <consortium name="The Broad Institute Genomics Platform"/>
            <consortium name="The Broad Institute Genome Sequencing Center for Infectious Disease"/>
            <person name="Wu L."/>
            <person name="Ma J."/>
        </authorList>
    </citation>
    <scope>NUCLEOTIDE SEQUENCE [LARGE SCALE GENOMIC DNA]</scope>
    <source>
        <strain evidence="6">NBRC 107715</strain>
    </source>
</reference>
<feature type="coiled-coil region" evidence="1">
    <location>
        <begin position="293"/>
        <end position="331"/>
    </location>
</feature>
<evidence type="ECO:0000256" key="1">
    <source>
        <dbReference type="SAM" id="Coils"/>
    </source>
</evidence>
<evidence type="ECO:0000313" key="5">
    <source>
        <dbReference type="Proteomes" id="UP000321960"/>
    </source>
</evidence>
<dbReference type="Proteomes" id="UP001156856">
    <property type="component" value="Unassembled WGS sequence"/>
</dbReference>
<keyword evidence="1" id="KW-0175">Coiled coil</keyword>